<reference evidence="2 3" key="1">
    <citation type="submission" date="2019-09" db="EMBL/GenBank/DDBJ databases">
        <title>Draft genome of the ectomycorrhizal ascomycete Sphaerosporella brunnea.</title>
        <authorList>
            <consortium name="DOE Joint Genome Institute"/>
            <person name="Benucci G.M."/>
            <person name="Marozzi G."/>
            <person name="Antonielli L."/>
            <person name="Sanchez S."/>
            <person name="Marco P."/>
            <person name="Wang X."/>
            <person name="Falini L.B."/>
            <person name="Barry K."/>
            <person name="Haridas S."/>
            <person name="Lipzen A."/>
            <person name="Labutti K."/>
            <person name="Grigoriev I.V."/>
            <person name="Murat C."/>
            <person name="Martin F."/>
            <person name="Albertini E."/>
            <person name="Donnini D."/>
            <person name="Bonito G."/>
        </authorList>
    </citation>
    <scope>NUCLEOTIDE SEQUENCE [LARGE SCALE GENOMIC DNA]</scope>
    <source>
        <strain evidence="2 3">Sb_GMNB300</strain>
    </source>
</reference>
<organism evidence="2 3">
    <name type="scientific">Sphaerosporella brunnea</name>
    <dbReference type="NCBI Taxonomy" id="1250544"/>
    <lineage>
        <taxon>Eukaryota</taxon>
        <taxon>Fungi</taxon>
        <taxon>Dikarya</taxon>
        <taxon>Ascomycota</taxon>
        <taxon>Pezizomycotina</taxon>
        <taxon>Pezizomycetes</taxon>
        <taxon>Pezizales</taxon>
        <taxon>Pyronemataceae</taxon>
        <taxon>Sphaerosporella</taxon>
    </lineage>
</organism>
<dbReference type="Proteomes" id="UP000326924">
    <property type="component" value="Unassembled WGS sequence"/>
</dbReference>
<sequence length="129" mass="13969">MSLPSTEYQECSALRFEQVTAALRKEFTPLDLIGPTFPSSDSQQGGSGLLQPPTNEIALNIRFPPPLKADPRGLLAKRQRHGKSSARLPLGVELAEANAKRRKRDASAEMARAEAVTMLNDSNVEGLGL</sequence>
<comment type="caution">
    <text evidence="2">The sequence shown here is derived from an EMBL/GenBank/DDBJ whole genome shotgun (WGS) entry which is preliminary data.</text>
</comment>
<dbReference type="EMBL" id="VXIS01000003">
    <property type="protein sequence ID" value="KAA8914746.1"/>
    <property type="molecule type" value="Genomic_DNA"/>
</dbReference>
<dbReference type="InParanoid" id="A0A5J5FAU5"/>
<protein>
    <submittedName>
        <fullName evidence="2">Uncharacterized protein</fullName>
    </submittedName>
</protein>
<name>A0A5J5FAU5_9PEZI</name>
<evidence type="ECO:0000313" key="3">
    <source>
        <dbReference type="Proteomes" id="UP000326924"/>
    </source>
</evidence>
<evidence type="ECO:0000313" key="2">
    <source>
        <dbReference type="EMBL" id="KAA8914746.1"/>
    </source>
</evidence>
<feature type="region of interest" description="Disordered" evidence="1">
    <location>
        <begin position="34"/>
        <end position="53"/>
    </location>
</feature>
<feature type="compositionally biased region" description="Low complexity" evidence="1">
    <location>
        <begin position="38"/>
        <end position="53"/>
    </location>
</feature>
<proteinExistence type="predicted"/>
<accession>A0A5J5FAU5</accession>
<evidence type="ECO:0000256" key="1">
    <source>
        <dbReference type="SAM" id="MobiDB-lite"/>
    </source>
</evidence>
<keyword evidence="3" id="KW-1185">Reference proteome</keyword>
<dbReference type="AlphaFoldDB" id="A0A5J5FAU5"/>
<gene>
    <name evidence="2" type="ORF">FN846DRAFT_885748</name>
</gene>